<dbReference type="EMBL" id="CAJNOH010006096">
    <property type="protein sequence ID" value="CAF1420896.1"/>
    <property type="molecule type" value="Genomic_DNA"/>
</dbReference>
<reference evidence="2" key="1">
    <citation type="submission" date="2021-02" db="EMBL/GenBank/DDBJ databases">
        <authorList>
            <person name="Nowell W R."/>
        </authorList>
    </citation>
    <scope>NUCLEOTIDE SEQUENCE</scope>
</reference>
<dbReference type="Gene3D" id="3.40.390.10">
    <property type="entry name" value="Collagenase (Catalytic Domain)"/>
    <property type="match status" value="1"/>
</dbReference>
<evidence type="ECO:0000256" key="1">
    <source>
        <dbReference type="SAM" id="Phobius"/>
    </source>
</evidence>
<comment type="caution">
    <text evidence="2">The sequence shown here is derived from an EMBL/GenBank/DDBJ whole genome shotgun (WGS) entry which is preliminary data.</text>
</comment>
<dbReference type="SUPFAM" id="SSF55486">
    <property type="entry name" value="Metalloproteases ('zincins'), catalytic domain"/>
    <property type="match status" value="1"/>
</dbReference>
<evidence type="ECO:0000313" key="2">
    <source>
        <dbReference type="EMBL" id="CAF1420896.1"/>
    </source>
</evidence>
<evidence type="ECO:0000313" key="3">
    <source>
        <dbReference type="Proteomes" id="UP000663854"/>
    </source>
</evidence>
<name>A0A815MFG8_9BILA</name>
<protein>
    <submittedName>
        <fullName evidence="2">Uncharacterized protein</fullName>
    </submittedName>
</protein>
<dbReference type="AlphaFoldDB" id="A0A815MFG8"/>
<dbReference type="InterPro" id="IPR024079">
    <property type="entry name" value="MetalloPept_cat_dom_sf"/>
</dbReference>
<sequence>DVQLAGLVVDPNFVWKKQTVTIAFLNGDYKERLEFRKIYFEWFKCSHIHFIEAPLNQSADIRVGFGLDKGRSWSLIGSLSTEYSVNLTSGKVYRDFKRDFHPSMVIASVSRRSILHEGGHSLSAKHEHGHALANISWHPYFTNGKMFPQMTIDYIQNNYLQTFPLNQSLGPFDKKSVMLYKIFPAMTTDNFSSNLNEDISMNDQFYSSQIYRHFFDNDYKQCEKKIYPGKSNVQIALECYTTWYTQCMRFVRDGEFCEHHRNPWKEYQYFLWVKNETLPLPYRRVQTNGTIIVIILLLVLLVCICALLVWQHRRLRRIERYLTSPGQQLSRSEL</sequence>
<proteinExistence type="predicted"/>
<feature type="transmembrane region" description="Helical" evidence="1">
    <location>
        <begin position="289"/>
        <end position="310"/>
    </location>
</feature>
<dbReference type="GO" id="GO:0008237">
    <property type="term" value="F:metallopeptidase activity"/>
    <property type="evidence" value="ECO:0007669"/>
    <property type="project" value="InterPro"/>
</dbReference>
<keyword evidence="1" id="KW-0472">Membrane</keyword>
<organism evidence="2 3">
    <name type="scientific">Rotaria sordida</name>
    <dbReference type="NCBI Taxonomy" id="392033"/>
    <lineage>
        <taxon>Eukaryota</taxon>
        <taxon>Metazoa</taxon>
        <taxon>Spiralia</taxon>
        <taxon>Gnathifera</taxon>
        <taxon>Rotifera</taxon>
        <taxon>Eurotatoria</taxon>
        <taxon>Bdelloidea</taxon>
        <taxon>Philodinida</taxon>
        <taxon>Philodinidae</taxon>
        <taxon>Rotaria</taxon>
    </lineage>
</organism>
<keyword evidence="1" id="KW-0812">Transmembrane</keyword>
<dbReference type="Proteomes" id="UP000663854">
    <property type="component" value="Unassembled WGS sequence"/>
</dbReference>
<gene>
    <name evidence="2" type="ORF">PYM288_LOCUS35431</name>
</gene>
<accession>A0A815MFG8</accession>
<feature type="non-terminal residue" evidence="2">
    <location>
        <position position="1"/>
    </location>
</feature>
<keyword evidence="1" id="KW-1133">Transmembrane helix</keyword>